<dbReference type="GO" id="GO:0006689">
    <property type="term" value="P:ganglioside catabolic process"/>
    <property type="evidence" value="ECO:0007669"/>
    <property type="project" value="TreeGrafter"/>
</dbReference>
<comment type="similarity">
    <text evidence="2">Belongs to the glycosyl hydrolase 33 family.</text>
</comment>
<dbReference type="GO" id="GO:0005737">
    <property type="term" value="C:cytoplasm"/>
    <property type="evidence" value="ECO:0007669"/>
    <property type="project" value="TreeGrafter"/>
</dbReference>
<dbReference type="InterPro" id="IPR026856">
    <property type="entry name" value="Sialidase_fam"/>
</dbReference>
<dbReference type="EMBL" id="JAOTPL010000005">
    <property type="protein sequence ID" value="MCU7693874.1"/>
    <property type="molecule type" value="Genomic_DNA"/>
</dbReference>
<evidence type="ECO:0000313" key="6">
    <source>
        <dbReference type="Proteomes" id="UP001209317"/>
    </source>
</evidence>
<dbReference type="Gene3D" id="2.120.10.10">
    <property type="match status" value="1"/>
</dbReference>
<comment type="caution">
    <text evidence="5">The sequence shown here is derived from an EMBL/GenBank/DDBJ whole genome shotgun (WGS) entry which is preliminary data.</text>
</comment>
<dbReference type="EC" id="3.2.1.18" evidence="3"/>
<dbReference type="GO" id="GO:0009313">
    <property type="term" value="P:oligosaccharide catabolic process"/>
    <property type="evidence" value="ECO:0007669"/>
    <property type="project" value="TreeGrafter"/>
</dbReference>
<reference evidence="5" key="1">
    <citation type="submission" date="2022-10" db="EMBL/GenBank/DDBJ databases">
        <authorList>
            <person name="Kim H.S."/>
            <person name="Kim J.-S."/>
            <person name="Suh M.K."/>
            <person name="Eom M.K."/>
            <person name="Lee J.-S."/>
        </authorList>
    </citation>
    <scope>NUCLEOTIDE SEQUENCE</scope>
    <source>
        <strain evidence="5">LIP-5</strain>
    </source>
</reference>
<dbReference type="Proteomes" id="UP001209317">
    <property type="component" value="Unassembled WGS sequence"/>
</dbReference>
<dbReference type="GO" id="GO:0016020">
    <property type="term" value="C:membrane"/>
    <property type="evidence" value="ECO:0007669"/>
    <property type="project" value="TreeGrafter"/>
</dbReference>
<dbReference type="AlphaFoldDB" id="A0AAE3ILH8"/>
<dbReference type="PANTHER" id="PTHR10628">
    <property type="entry name" value="SIALIDASE"/>
    <property type="match status" value="1"/>
</dbReference>
<dbReference type="RefSeq" id="WP_263037362.1">
    <property type="nucleotide sequence ID" value="NZ_JAOTPL010000005.1"/>
</dbReference>
<dbReference type="SUPFAM" id="SSF50939">
    <property type="entry name" value="Sialidases"/>
    <property type="match status" value="1"/>
</dbReference>
<comment type="catalytic activity">
    <reaction evidence="1">
        <text>Hydrolysis of alpha-(2-&gt;3)-, alpha-(2-&gt;6)-, alpha-(2-&gt;8)- glycosidic linkages of terminal sialic acid residues in oligosaccharides, glycoproteins, glycolipids, colominic acid and synthetic substrates.</text>
        <dbReference type="EC" id="3.2.1.18"/>
    </reaction>
</comment>
<sequence length="373" mass="40962">MIKKFIYSVLMLFVVLGVMACKKEGLVGFKPLNPDAQGIADTNRFVKLFERKYNGYALFRIPAMVKSKNGTLLAFAEGRMCGTCGDAGDINIVVKRSIDNGNTWSNMGVVWDDGDNTCGNPVPIVDQETGTIHLLMSWNNRRAFVTSSSDDGITWTKPVEITSSVKGIGWGWYATGPVHGIQISEGENKGRLLAPTYASVNINGVTKSYSFLIYSDDHGKTWQKGELTRQGDVGECTVAETNKGLLLNMRSAVANARVLATSTNGGISWSDAVIEPKLVDPQCQASMISFKQSNSWTLLQSNAASQTRTNMTIKMSEDGGANWDKSYTVFYGASAYSDMVLLDDQNIGLIFENGDKSPYDRIYFKRIPLKNIK</sequence>
<evidence type="ECO:0000313" key="5">
    <source>
        <dbReference type="EMBL" id="MCU7693874.1"/>
    </source>
</evidence>
<keyword evidence="6" id="KW-1185">Reference proteome</keyword>
<dbReference type="Pfam" id="PF13088">
    <property type="entry name" value="BNR_2"/>
    <property type="match status" value="1"/>
</dbReference>
<evidence type="ECO:0000256" key="3">
    <source>
        <dbReference type="ARBA" id="ARBA00012733"/>
    </source>
</evidence>
<proteinExistence type="inferred from homology"/>
<evidence type="ECO:0000256" key="2">
    <source>
        <dbReference type="ARBA" id="ARBA00009348"/>
    </source>
</evidence>
<evidence type="ECO:0000256" key="1">
    <source>
        <dbReference type="ARBA" id="ARBA00000427"/>
    </source>
</evidence>
<dbReference type="InterPro" id="IPR036278">
    <property type="entry name" value="Sialidase_sf"/>
</dbReference>
<organism evidence="5 6">
    <name type="scientific">Haoranjiania flava</name>
    <dbReference type="NCBI Taxonomy" id="1856322"/>
    <lineage>
        <taxon>Bacteria</taxon>
        <taxon>Pseudomonadati</taxon>
        <taxon>Bacteroidota</taxon>
        <taxon>Chitinophagia</taxon>
        <taxon>Chitinophagales</taxon>
        <taxon>Chitinophagaceae</taxon>
        <taxon>Haoranjiania</taxon>
    </lineage>
</organism>
<feature type="domain" description="Sialidase" evidence="4">
    <location>
        <begin position="70"/>
        <end position="344"/>
    </location>
</feature>
<dbReference type="GO" id="GO:0004308">
    <property type="term" value="F:exo-alpha-sialidase activity"/>
    <property type="evidence" value="ECO:0007669"/>
    <property type="project" value="UniProtKB-EC"/>
</dbReference>
<evidence type="ECO:0000259" key="4">
    <source>
        <dbReference type="Pfam" id="PF13088"/>
    </source>
</evidence>
<gene>
    <name evidence="5" type="ORF">OD355_05005</name>
</gene>
<dbReference type="PROSITE" id="PS51257">
    <property type="entry name" value="PROKAR_LIPOPROTEIN"/>
    <property type="match status" value="1"/>
</dbReference>
<dbReference type="InterPro" id="IPR011040">
    <property type="entry name" value="Sialidase"/>
</dbReference>
<dbReference type="CDD" id="cd15482">
    <property type="entry name" value="Sialidase_non-viral"/>
    <property type="match status" value="1"/>
</dbReference>
<protein>
    <recommendedName>
        <fullName evidence="3">exo-alpha-sialidase</fullName>
        <ecNumber evidence="3">3.2.1.18</ecNumber>
    </recommendedName>
</protein>
<keyword evidence="5" id="KW-0378">Hydrolase</keyword>
<accession>A0AAE3ILH8</accession>
<dbReference type="PANTHER" id="PTHR10628:SF30">
    <property type="entry name" value="EXO-ALPHA-SIALIDASE"/>
    <property type="match status" value="1"/>
</dbReference>
<name>A0AAE3ILH8_9BACT</name>